<organism evidence="3 4">
    <name type="scientific">Luteipulveratus flavus</name>
    <dbReference type="NCBI Taxonomy" id="3031728"/>
    <lineage>
        <taxon>Bacteria</taxon>
        <taxon>Bacillati</taxon>
        <taxon>Actinomycetota</taxon>
        <taxon>Actinomycetes</taxon>
        <taxon>Micrococcales</taxon>
        <taxon>Dermacoccaceae</taxon>
        <taxon>Luteipulveratus</taxon>
    </lineage>
</organism>
<dbReference type="SUPFAM" id="SSF51261">
    <property type="entry name" value="Duplicated hybrid motif"/>
    <property type="match status" value="1"/>
</dbReference>
<evidence type="ECO:0000313" key="4">
    <source>
        <dbReference type="Proteomes" id="UP001528912"/>
    </source>
</evidence>
<dbReference type="InterPro" id="IPR016047">
    <property type="entry name" value="M23ase_b-sheet_dom"/>
</dbReference>
<feature type="domain" description="M23ase beta-sheet core" evidence="2">
    <location>
        <begin position="57"/>
        <end position="143"/>
    </location>
</feature>
<dbReference type="PANTHER" id="PTHR21666">
    <property type="entry name" value="PEPTIDASE-RELATED"/>
    <property type="match status" value="1"/>
</dbReference>
<reference evidence="3 4" key="1">
    <citation type="submission" date="2023-03" db="EMBL/GenBank/DDBJ databases">
        <title>YIM 133296 draft genome.</title>
        <authorList>
            <person name="Xiong L."/>
        </authorList>
    </citation>
    <scope>NUCLEOTIDE SEQUENCE [LARGE SCALE GENOMIC DNA]</scope>
    <source>
        <strain evidence="3 4">YIM 133296</strain>
    </source>
</reference>
<dbReference type="CDD" id="cd12797">
    <property type="entry name" value="M23_peptidase"/>
    <property type="match status" value="1"/>
</dbReference>
<sequence>MASFDWSTLLAAGVAAAGLGGTTDSAPAPAHGYVWPLSPPPAVVRRFEPPPKPWLPGHRGVDLEGGAGSVVLAAGSGRVVFSGVVAGRGVVSVEHAGGWRTTYEPLIDRVARGTAVGAGTTIGRLDTAASHCAPATCLHWGLVTGPDEYRDPLLLLGARRPVLLPVG</sequence>
<dbReference type="PANTHER" id="PTHR21666:SF289">
    <property type="entry name" value="L-ALA--D-GLU ENDOPEPTIDASE"/>
    <property type="match status" value="1"/>
</dbReference>
<dbReference type="InterPro" id="IPR050570">
    <property type="entry name" value="Cell_wall_metabolism_enzyme"/>
</dbReference>
<evidence type="ECO:0000256" key="1">
    <source>
        <dbReference type="ARBA" id="ARBA00022729"/>
    </source>
</evidence>
<evidence type="ECO:0000259" key="2">
    <source>
        <dbReference type="Pfam" id="PF01551"/>
    </source>
</evidence>
<keyword evidence="4" id="KW-1185">Reference proteome</keyword>
<keyword evidence="1" id="KW-0732">Signal</keyword>
<evidence type="ECO:0000313" key="3">
    <source>
        <dbReference type="EMBL" id="MDF8263825.1"/>
    </source>
</evidence>
<gene>
    <name evidence="3" type="ORF">P4R38_06180</name>
</gene>
<dbReference type="Proteomes" id="UP001528912">
    <property type="component" value="Unassembled WGS sequence"/>
</dbReference>
<dbReference type="Pfam" id="PF01551">
    <property type="entry name" value="Peptidase_M23"/>
    <property type="match status" value="1"/>
</dbReference>
<proteinExistence type="predicted"/>
<dbReference type="EMBL" id="JAROAV010000021">
    <property type="protein sequence ID" value="MDF8263825.1"/>
    <property type="molecule type" value="Genomic_DNA"/>
</dbReference>
<name>A0ABT6C4L9_9MICO</name>
<protein>
    <submittedName>
        <fullName evidence="3">M23 family metallopeptidase</fullName>
    </submittedName>
</protein>
<dbReference type="RefSeq" id="WP_277191467.1">
    <property type="nucleotide sequence ID" value="NZ_JAROAV010000021.1"/>
</dbReference>
<dbReference type="Gene3D" id="2.70.70.10">
    <property type="entry name" value="Glucose Permease (Domain IIA)"/>
    <property type="match status" value="1"/>
</dbReference>
<dbReference type="InterPro" id="IPR011055">
    <property type="entry name" value="Dup_hybrid_motif"/>
</dbReference>
<comment type="caution">
    <text evidence="3">The sequence shown here is derived from an EMBL/GenBank/DDBJ whole genome shotgun (WGS) entry which is preliminary data.</text>
</comment>
<accession>A0ABT6C4L9</accession>